<dbReference type="GO" id="GO:0007254">
    <property type="term" value="P:JNK cascade"/>
    <property type="evidence" value="ECO:0007669"/>
    <property type="project" value="TreeGrafter"/>
</dbReference>
<dbReference type="EMBL" id="LR899013">
    <property type="protein sequence ID" value="CAD7091021.1"/>
    <property type="molecule type" value="Genomic_DNA"/>
</dbReference>
<dbReference type="GO" id="GO:0006955">
    <property type="term" value="P:immune response"/>
    <property type="evidence" value="ECO:0007669"/>
    <property type="project" value="TreeGrafter"/>
</dbReference>
<dbReference type="AlphaFoldDB" id="A0A7R8V184"/>
<accession>A0A7R8V184</accession>
<comment type="similarity">
    <text evidence="1">Belongs to the protein kinase superfamily. STE Ser/Thr protein kinase family. MAP kinase kinase kinase subfamily.</text>
</comment>
<dbReference type="GO" id="GO:0005524">
    <property type="term" value="F:ATP binding"/>
    <property type="evidence" value="ECO:0007669"/>
    <property type="project" value="UniProtKB-KW"/>
</dbReference>
<keyword evidence="4" id="KW-0547">Nucleotide-binding</keyword>
<feature type="compositionally biased region" description="Polar residues" evidence="7">
    <location>
        <begin position="153"/>
        <end position="162"/>
    </location>
</feature>
<keyword evidence="6" id="KW-0067">ATP-binding</keyword>
<organism evidence="8 9">
    <name type="scientific">Hermetia illucens</name>
    <name type="common">Black soldier fly</name>
    <dbReference type="NCBI Taxonomy" id="343691"/>
    <lineage>
        <taxon>Eukaryota</taxon>
        <taxon>Metazoa</taxon>
        <taxon>Ecdysozoa</taxon>
        <taxon>Arthropoda</taxon>
        <taxon>Hexapoda</taxon>
        <taxon>Insecta</taxon>
        <taxon>Pterygota</taxon>
        <taxon>Neoptera</taxon>
        <taxon>Endopterygota</taxon>
        <taxon>Diptera</taxon>
        <taxon>Brachycera</taxon>
        <taxon>Stratiomyomorpha</taxon>
        <taxon>Stratiomyidae</taxon>
        <taxon>Hermetiinae</taxon>
        <taxon>Hermetia</taxon>
    </lineage>
</organism>
<keyword evidence="3" id="KW-0808">Transferase</keyword>
<sequence>MCESAAVYTSNNNVHSCWIIYTKSQGREHLTITETRPGGIPPDNFVEASGSSTALSDESDSSLDLDAMQLTLDPELQPELPDPNSRLSQQLFKEHKNLAKEYLKIETELAYKTQQRDELLSDPLEGEKRKDYLKKIHEKESLLGLKAYLQQVLNNSPQQSQPAADARPQEQQNPAVISEQTDDGWVHINT</sequence>
<evidence type="ECO:0000256" key="2">
    <source>
        <dbReference type="ARBA" id="ARBA00022527"/>
    </source>
</evidence>
<dbReference type="GO" id="GO:0043123">
    <property type="term" value="P:positive regulation of canonical NF-kappaB signal transduction"/>
    <property type="evidence" value="ECO:0007669"/>
    <property type="project" value="TreeGrafter"/>
</dbReference>
<keyword evidence="2" id="KW-0723">Serine/threonine-protein kinase</keyword>
<dbReference type="PANTHER" id="PTHR46716:SF1">
    <property type="entry name" value="MITOGEN-ACTIVATED PROTEIN KINASE KINASE KINASE 7"/>
    <property type="match status" value="1"/>
</dbReference>
<evidence type="ECO:0000256" key="1">
    <source>
        <dbReference type="ARBA" id="ARBA00006529"/>
    </source>
</evidence>
<evidence type="ECO:0000256" key="3">
    <source>
        <dbReference type="ARBA" id="ARBA00022679"/>
    </source>
</evidence>
<feature type="compositionally biased region" description="Polar residues" evidence="7">
    <location>
        <begin position="169"/>
        <end position="179"/>
    </location>
</feature>
<protein>
    <recommendedName>
        <fullName evidence="10">Mitogen-activated protein kinase kinase kinase</fullName>
    </recommendedName>
</protein>
<feature type="region of interest" description="Disordered" evidence="7">
    <location>
        <begin position="153"/>
        <end position="190"/>
    </location>
</feature>
<evidence type="ECO:0000313" key="8">
    <source>
        <dbReference type="EMBL" id="CAD7091021.1"/>
    </source>
</evidence>
<dbReference type="GO" id="GO:0004709">
    <property type="term" value="F:MAP kinase kinase kinase activity"/>
    <property type="evidence" value="ECO:0007669"/>
    <property type="project" value="TreeGrafter"/>
</dbReference>
<name>A0A7R8V184_HERIL</name>
<evidence type="ECO:0000256" key="6">
    <source>
        <dbReference type="ARBA" id="ARBA00022840"/>
    </source>
</evidence>
<evidence type="ECO:0000256" key="5">
    <source>
        <dbReference type="ARBA" id="ARBA00022777"/>
    </source>
</evidence>
<evidence type="ECO:0000256" key="4">
    <source>
        <dbReference type="ARBA" id="ARBA00022741"/>
    </source>
</evidence>
<evidence type="ECO:0008006" key="10">
    <source>
        <dbReference type="Google" id="ProtNLM"/>
    </source>
</evidence>
<keyword evidence="9" id="KW-1185">Reference proteome</keyword>
<dbReference type="OrthoDB" id="10261027at2759"/>
<reference evidence="8 9" key="1">
    <citation type="submission" date="2020-11" db="EMBL/GenBank/DDBJ databases">
        <authorList>
            <person name="Wallbank WR R."/>
            <person name="Pardo Diaz C."/>
            <person name="Kozak K."/>
            <person name="Martin S."/>
            <person name="Jiggins C."/>
            <person name="Moest M."/>
            <person name="Warren A I."/>
            <person name="Generalovic N T."/>
            <person name="Byers J.R.P. K."/>
            <person name="Montejo-Kovacevich G."/>
            <person name="Yen C E."/>
        </authorList>
    </citation>
    <scope>NUCLEOTIDE SEQUENCE [LARGE SCALE GENOMIC DNA]</scope>
</reference>
<dbReference type="PANTHER" id="PTHR46716">
    <property type="entry name" value="MITOGEN-ACTIVATED PROTEIN KINASE KINASE KINASE 7"/>
    <property type="match status" value="1"/>
</dbReference>
<keyword evidence="5" id="KW-0418">Kinase</keyword>
<dbReference type="Proteomes" id="UP000594454">
    <property type="component" value="Chromosome 5"/>
</dbReference>
<proteinExistence type="inferred from homology"/>
<gene>
    <name evidence="8" type="ORF">HERILL_LOCUS13470</name>
</gene>
<evidence type="ECO:0000256" key="7">
    <source>
        <dbReference type="SAM" id="MobiDB-lite"/>
    </source>
</evidence>
<evidence type="ECO:0000313" key="9">
    <source>
        <dbReference type="Proteomes" id="UP000594454"/>
    </source>
</evidence>